<reference evidence="1" key="1">
    <citation type="journal article" date="2023" name="Mol. Phylogenet. Evol.">
        <title>Genome-scale phylogeny and comparative genomics of the fungal order Sordariales.</title>
        <authorList>
            <person name="Hensen N."/>
            <person name="Bonometti L."/>
            <person name="Westerberg I."/>
            <person name="Brannstrom I.O."/>
            <person name="Guillou S."/>
            <person name="Cros-Aarteil S."/>
            <person name="Calhoun S."/>
            <person name="Haridas S."/>
            <person name="Kuo A."/>
            <person name="Mondo S."/>
            <person name="Pangilinan J."/>
            <person name="Riley R."/>
            <person name="LaButti K."/>
            <person name="Andreopoulos B."/>
            <person name="Lipzen A."/>
            <person name="Chen C."/>
            <person name="Yan M."/>
            <person name="Daum C."/>
            <person name="Ng V."/>
            <person name="Clum A."/>
            <person name="Steindorff A."/>
            <person name="Ohm R.A."/>
            <person name="Martin F."/>
            <person name="Silar P."/>
            <person name="Natvig D.O."/>
            <person name="Lalanne C."/>
            <person name="Gautier V."/>
            <person name="Ament-Velasquez S.L."/>
            <person name="Kruys A."/>
            <person name="Hutchinson M.I."/>
            <person name="Powell A.J."/>
            <person name="Barry K."/>
            <person name="Miller A.N."/>
            <person name="Grigoriev I.V."/>
            <person name="Debuchy R."/>
            <person name="Gladieux P."/>
            <person name="Hiltunen Thoren M."/>
            <person name="Johannesson H."/>
        </authorList>
    </citation>
    <scope>NUCLEOTIDE SEQUENCE</scope>
    <source>
        <strain evidence="1">CBS 955.72</strain>
    </source>
</reference>
<evidence type="ECO:0000313" key="2">
    <source>
        <dbReference type="Proteomes" id="UP001275084"/>
    </source>
</evidence>
<dbReference type="AlphaFoldDB" id="A0AAJ0HXG2"/>
<sequence length="141" mass="15576">IDKTSSAELSEAINSMFAWYQAAAVCYAFLADVESLGDLAGSPWFMRGWTLQELIAPAAVVFVDAGWREIGTKSSLVKELAAVTGVDEGVLVPRPEGMGRRWAARFYSTDIRGVLDACSVVQRMSWVARRTTTRLRMGRIR</sequence>
<evidence type="ECO:0000313" key="1">
    <source>
        <dbReference type="EMBL" id="KAK3364691.1"/>
    </source>
</evidence>
<proteinExistence type="predicted"/>
<dbReference type="PANTHER" id="PTHR10622">
    <property type="entry name" value="HET DOMAIN-CONTAINING PROTEIN"/>
    <property type="match status" value="1"/>
</dbReference>
<name>A0AAJ0HXG2_9PEZI</name>
<organism evidence="1 2">
    <name type="scientific">Lasiosphaeria hispida</name>
    <dbReference type="NCBI Taxonomy" id="260671"/>
    <lineage>
        <taxon>Eukaryota</taxon>
        <taxon>Fungi</taxon>
        <taxon>Dikarya</taxon>
        <taxon>Ascomycota</taxon>
        <taxon>Pezizomycotina</taxon>
        <taxon>Sordariomycetes</taxon>
        <taxon>Sordariomycetidae</taxon>
        <taxon>Sordariales</taxon>
        <taxon>Lasiosphaeriaceae</taxon>
        <taxon>Lasiosphaeria</taxon>
    </lineage>
</organism>
<reference evidence="1" key="2">
    <citation type="submission" date="2023-06" db="EMBL/GenBank/DDBJ databases">
        <authorList>
            <consortium name="Lawrence Berkeley National Laboratory"/>
            <person name="Haridas S."/>
            <person name="Hensen N."/>
            <person name="Bonometti L."/>
            <person name="Westerberg I."/>
            <person name="Brannstrom I.O."/>
            <person name="Guillou S."/>
            <person name="Cros-Aarteil S."/>
            <person name="Calhoun S."/>
            <person name="Kuo A."/>
            <person name="Mondo S."/>
            <person name="Pangilinan J."/>
            <person name="Riley R."/>
            <person name="Labutti K."/>
            <person name="Andreopoulos B."/>
            <person name="Lipzen A."/>
            <person name="Chen C."/>
            <person name="Yanf M."/>
            <person name="Daum C."/>
            <person name="Ng V."/>
            <person name="Clum A."/>
            <person name="Steindorff A."/>
            <person name="Ohm R."/>
            <person name="Martin F."/>
            <person name="Silar P."/>
            <person name="Natvig D."/>
            <person name="Lalanne C."/>
            <person name="Gautier V."/>
            <person name="Ament-Velasquez S.L."/>
            <person name="Kruys A."/>
            <person name="Hutchinson M.I."/>
            <person name="Powell A.J."/>
            <person name="Barry K."/>
            <person name="Miller A.N."/>
            <person name="Grigoriev I.V."/>
            <person name="Debuchy R."/>
            <person name="Gladieux P."/>
            <person name="Thoren M.H."/>
            <person name="Johannesson H."/>
        </authorList>
    </citation>
    <scope>NUCLEOTIDE SEQUENCE</scope>
    <source>
        <strain evidence="1">CBS 955.72</strain>
    </source>
</reference>
<dbReference type="PANTHER" id="PTHR10622:SF10">
    <property type="entry name" value="HET DOMAIN-CONTAINING PROTEIN"/>
    <property type="match status" value="1"/>
</dbReference>
<comment type="caution">
    <text evidence="1">The sequence shown here is derived from an EMBL/GenBank/DDBJ whole genome shotgun (WGS) entry which is preliminary data.</text>
</comment>
<dbReference type="EMBL" id="JAUIQD010000001">
    <property type="protein sequence ID" value="KAK3364691.1"/>
    <property type="molecule type" value="Genomic_DNA"/>
</dbReference>
<protein>
    <submittedName>
        <fullName evidence="1">Uncharacterized protein</fullName>
    </submittedName>
</protein>
<gene>
    <name evidence="1" type="ORF">B0T25DRAFT_446024</name>
</gene>
<feature type="non-terminal residue" evidence="1">
    <location>
        <position position="1"/>
    </location>
</feature>
<dbReference type="Proteomes" id="UP001275084">
    <property type="component" value="Unassembled WGS sequence"/>
</dbReference>
<accession>A0AAJ0HXG2</accession>
<keyword evidence="2" id="KW-1185">Reference proteome</keyword>